<evidence type="ECO:0000256" key="1">
    <source>
        <dbReference type="SAM" id="SignalP"/>
    </source>
</evidence>
<evidence type="ECO:0008006" key="4">
    <source>
        <dbReference type="Google" id="ProtNLM"/>
    </source>
</evidence>
<comment type="caution">
    <text evidence="2">The sequence shown here is derived from an EMBL/GenBank/DDBJ whole genome shotgun (WGS) entry which is preliminary data.</text>
</comment>
<accession>A0AAD5KZQ2</accession>
<reference evidence="2 3" key="1">
    <citation type="submission" date="2022-05" db="EMBL/GenBank/DDBJ databases">
        <title>A multi-omics perspective on studying reproductive biology in Daphnia sinensis.</title>
        <authorList>
            <person name="Jia J."/>
        </authorList>
    </citation>
    <scope>NUCLEOTIDE SEQUENCE [LARGE SCALE GENOMIC DNA]</scope>
    <source>
        <strain evidence="2 3">WSL</strain>
    </source>
</reference>
<sequence>MAVTRPALTFTLLIATALCLMAVKAEEQPAVGEAENRQAKQLYLVPQYYPANTQFYYPADSSPYASAYPTPYAVPAAEAFLGASEDAGYPYGYPSLAFGDEVSADWRHVATGGHDSHRGKWWKKNSHRQATINIYPTGAECVNTNIEDDGLGPCKEASQAEQGVIDIKFSAVGQTAIVGITADSQRHTRVKLICTELTDGMGVFTQTGKIAAVDDTPRVEVGYLQLVATSATDADVLKCSWVSYHHYTAMYP</sequence>
<keyword evidence="1" id="KW-0732">Signal</keyword>
<evidence type="ECO:0000313" key="2">
    <source>
        <dbReference type="EMBL" id="KAI9563751.1"/>
    </source>
</evidence>
<keyword evidence="3" id="KW-1185">Reference proteome</keyword>
<name>A0AAD5KZQ2_9CRUS</name>
<feature type="signal peptide" evidence="1">
    <location>
        <begin position="1"/>
        <end position="25"/>
    </location>
</feature>
<dbReference type="AlphaFoldDB" id="A0AAD5KZQ2"/>
<dbReference type="EMBL" id="WJBH02000002">
    <property type="protein sequence ID" value="KAI9563751.1"/>
    <property type="molecule type" value="Genomic_DNA"/>
</dbReference>
<evidence type="ECO:0000313" key="3">
    <source>
        <dbReference type="Proteomes" id="UP000820818"/>
    </source>
</evidence>
<proteinExistence type="predicted"/>
<protein>
    <recommendedName>
        <fullName evidence="4">Alginate lyase 2 domain-containing protein</fullName>
    </recommendedName>
</protein>
<gene>
    <name evidence="2" type="ORF">GHT06_011215</name>
</gene>
<organism evidence="2 3">
    <name type="scientific">Daphnia sinensis</name>
    <dbReference type="NCBI Taxonomy" id="1820382"/>
    <lineage>
        <taxon>Eukaryota</taxon>
        <taxon>Metazoa</taxon>
        <taxon>Ecdysozoa</taxon>
        <taxon>Arthropoda</taxon>
        <taxon>Crustacea</taxon>
        <taxon>Branchiopoda</taxon>
        <taxon>Diplostraca</taxon>
        <taxon>Cladocera</taxon>
        <taxon>Anomopoda</taxon>
        <taxon>Daphniidae</taxon>
        <taxon>Daphnia</taxon>
        <taxon>Daphnia similis group</taxon>
    </lineage>
</organism>
<feature type="chain" id="PRO_5041925298" description="Alginate lyase 2 domain-containing protein" evidence="1">
    <location>
        <begin position="26"/>
        <end position="252"/>
    </location>
</feature>
<dbReference type="Proteomes" id="UP000820818">
    <property type="component" value="Linkage Group LG2"/>
</dbReference>